<evidence type="ECO:0000256" key="1">
    <source>
        <dbReference type="ARBA" id="ARBA00022443"/>
    </source>
</evidence>
<dbReference type="Pfam" id="PF00018">
    <property type="entry name" value="SH3_1"/>
    <property type="match status" value="2"/>
</dbReference>
<organism evidence="5 6">
    <name type="scientific">Strigamia maritima</name>
    <name type="common">European centipede</name>
    <name type="synonym">Geophilus maritimus</name>
    <dbReference type="NCBI Taxonomy" id="126957"/>
    <lineage>
        <taxon>Eukaryota</taxon>
        <taxon>Metazoa</taxon>
        <taxon>Ecdysozoa</taxon>
        <taxon>Arthropoda</taxon>
        <taxon>Myriapoda</taxon>
        <taxon>Chilopoda</taxon>
        <taxon>Pleurostigmophora</taxon>
        <taxon>Geophilomorpha</taxon>
        <taxon>Linotaeniidae</taxon>
        <taxon>Strigamia</taxon>
    </lineage>
</organism>
<feature type="domain" description="SH3" evidence="4">
    <location>
        <begin position="239"/>
        <end position="298"/>
    </location>
</feature>
<keyword evidence="1 2" id="KW-0728">SH3 domain</keyword>
<dbReference type="PANTHER" id="PTHR14167:SF116">
    <property type="entry name" value="CAP, ISOFORM AC"/>
    <property type="match status" value="1"/>
</dbReference>
<dbReference type="PANTHER" id="PTHR14167">
    <property type="entry name" value="SH3 DOMAIN-CONTAINING"/>
    <property type="match status" value="1"/>
</dbReference>
<dbReference type="Gene3D" id="2.30.30.40">
    <property type="entry name" value="SH3 Domains"/>
    <property type="match status" value="2"/>
</dbReference>
<reference evidence="6" key="1">
    <citation type="submission" date="2011-05" db="EMBL/GenBank/DDBJ databases">
        <authorList>
            <person name="Richards S.R."/>
            <person name="Qu J."/>
            <person name="Jiang H."/>
            <person name="Jhangiani S.N."/>
            <person name="Agravi P."/>
            <person name="Goodspeed R."/>
            <person name="Gross S."/>
            <person name="Mandapat C."/>
            <person name="Jackson L."/>
            <person name="Mathew T."/>
            <person name="Pu L."/>
            <person name="Thornton R."/>
            <person name="Saada N."/>
            <person name="Wilczek-Boney K.B."/>
            <person name="Lee S."/>
            <person name="Kovar C."/>
            <person name="Wu Y."/>
            <person name="Scherer S.E."/>
            <person name="Worley K.C."/>
            <person name="Muzny D.M."/>
            <person name="Gibbs R."/>
        </authorList>
    </citation>
    <scope>NUCLEOTIDE SEQUENCE</scope>
    <source>
        <strain evidence="6">Brora</strain>
    </source>
</reference>
<dbReference type="PRINTS" id="PR00499">
    <property type="entry name" value="P67PHOX"/>
</dbReference>
<dbReference type="InterPro" id="IPR050384">
    <property type="entry name" value="Endophilin_SH3RF"/>
</dbReference>
<feature type="compositionally biased region" description="Polar residues" evidence="3">
    <location>
        <begin position="161"/>
        <end position="171"/>
    </location>
</feature>
<reference evidence="5" key="2">
    <citation type="submission" date="2015-02" db="UniProtKB">
        <authorList>
            <consortium name="EnsemblMetazoa"/>
        </authorList>
    </citation>
    <scope>IDENTIFICATION</scope>
</reference>
<dbReference type="eggNOG" id="KOG4225">
    <property type="taxonomic scope" value="Eukaryota"/>
</dbReference>
<feature type="region of interest" description="Disordered" evidence="3">
    <location>
        <begin position="161"/>
        <end position="207"/>
    </location>
</feature>
<keyword evidence="6" id="KW-1185">Reference proteome</keyword>
<feature type="region of interest" description="Disordered" evidence="3">
    <location>
        <begin position="1"/>
        <end position="52"/>
    </location>
</feature>
<evidence type="ECO:0000313" key="5">
    <source>
        <dbReference type="EnsemblMetazoa" id="SMAR014758-PA"/>
    </source>
</evidence>
<dbReference type="EnsemblMetazoa" id="SMAR014758-RA">
    <property type="protein sequence ID" value="SMAR014758-PA"/>
    <property type="gene ID" value="SMAR014758"/>
</dbReference>
<dbReference type="SMART" id="SM00326">
    <property type="entry name" value="SH3"/>
    <property type="match status" value="2"/>
</dbReference>
<feature type="domain" description="SH3" evidence="4">
    <location>
        <begin position="313"/>
        <end position="372"/>
    </location>
</feature>
<accession>T1JLM8</accession>
<proteinExistence type="predicted"/>
<evidence type="ECO:0000256" key="3">
    <source>
        <dbReference type="SAM" id="MobiDB-lite"/>
    </source>
</evidence>
<dbReference type="OMA" id="HRINDEW"/>
<dbReference type="PhylomeDB" id="T1JLM8"/>
<evidence type="ECO:0000259" key="4">
    <source>
        <dbReference type="PROSITE" id="PS50002"/>
    </source>
</evidence>
<evidence type="ECO:0000256" key="2">
    <source>
        <dbReference type="PROSITE-ProRule" id="PRU00192"/>
    </source>
</evidence>
<dbReference type="PROSITE" id="PS50002">
    <property type="entry name" value="SH3"/>
    <property type="match status" value="2"/>
</dbReference>
<dbReference type="Proteomes" id="UP000014500">
    <property type="component" value="Unassembled WGS sequence"/>
</dbReference>
<dbReference type="AlphaFoldDB" id="T1JLM8"/>
<protein>
    <recommendedName>
        <fullName evidence="4">SH3 domain-containing protein</fullName>
    </recommendedName>
</protein>
<dbReference type="InterPro" id="IPR036028">
    <property type="entry name" value="SH3-like_dom_sf"/>
</dbReference>
<dbReference type="HOGENOM" id="CLU_736348_0_0_1"/>
<name>T1JLM8_STRMM</name>
<dbReference type="InterPro" id="IPR001452">
    <property type="entry name" value="SH3_domain"/>
</dbReference>
<dbReference type="EMBL" id="JH431263">
    <property type="status" value="NOT_ANNOTATED_CDS"/>
    <property type="molecule type" value="Genomic_DNA"/>
</dbReference>
<dbReference type="CDD" id="cd00174">
    <property type="entry name" value="SH3"/>
    <property type="match status" value="1"/>
</dbReference>
<evidence type="ECO:0000313" key="6">
    <source>
        <dbReference type="Proteomes" id="UP000014500"/>
    </source>
</evidence>
<dbReference type="SUPFAM" id="SSF50044">
    <property type="entry name" value="SH3-domain"/>
    <property type="match status" value="2"/>
</dbReference>
<dbReference type="STRING" id="126957.T1JLM8"/>
<dbReference type="PRINTS" id="PR00452">
    <property type="entry name" value="SH3DOMAIN"/>
</dbReference>
<feature type="compositionally biased region" description="Basic and acidic residues" evidence="3">
    <location>
        <begin position="188"/>
        <end position="198"/>
    </location>
</feature>
<sequence>MFLFKKHKENSNSTNASNNEKSKWGPTIIRPVAVPNTKKKLPPRPPPPKINSGNGVISVFPLDPPSYEEVLLSDTSSFYEQLNIPRYNRVSLAPRKRSLKSHAPPVPNLQDPFDVDYPLIDFNSCQSIPTPEERKTSLPNDLIELDEIFSSLTGINETKADTCSGQHQQQKPVPKPRLSLTRSASLDATERKKNRNEFDGPALPPRPLQVQEPVEFVCSSFLECSPPPALPPRPKNYTRSEPHGVAMYDYKATQGDDLSFKVSDIITLIHRINDEWLYGCLGDREGMFPRTFVQVIIPLPDDPEFQEDGSAPLSGPRCLALYDLISEREDELSFRVGDMIALVARINDHWVKGALKDRIGLVPTNFVRVIEDVHQL</sequence>